<dbReference type="AlphaFoldDB" id="A0A9P1GZV6"/>
<accession>A0A9P1GZV6</accession>
<dbReference type="EMBL" id="CALLCH030000007">
    <property type="protein sequence ID" value="CAI4213025.1"/>
    <property type="molecule type" value="Genomic_DNA"/>
</dbReference>
<evidence type="ECO:0000313" key="2">
    <source>
        <dbReference type="Proteomes" id="UP000838763"/>
    </source>
</evidence>
<keyword evidence="2" id="KW-1185">Reference proteome</keyword>
<gene>
    <name evidence="1" type="ORF">PPNO1_LOCUS2775</name>
</gene>
<proteinExistence type="predicted"/>
<organism evidence="1 2">
    <name type="scientific">Parascedosporium putredinis</name>
    <dbReference type="NCBI Taxonomy" id="1442378"/>
    <lineage>
        <taxon>Eukaryota</taxon>
        <taxon>Fungi</taxon>
        <taxon>Dikarya</taxon>
        <taxon>Ascomycota</taxon>
        <taxon>Pezizomycotina</taxon>
        <taxon>Sordariomycetes</taxon>
        <taxon>Hypocreomycetidae</taxon>
        <taxon>Microascales</taxon>
        <taxon>Microascaceae</taxon>
        <taxon>Parascedosporium</taxon>
    </lineage>
</organism>
<sequence length="86" mass="9124">MADSGAKLIRHMGLHFLLAFSRGFVGTDFSVLVQSKLTIDKLTISAGQIGKLGADNADIHATLAIFDQTLGIECTAGGEEHPCPRQ</sequence>
<name>A0A9P1GZV6_9PEZI</name>
<evidence type="ECO:0000313" key="1">
    <source>
        <dbReference type="EMBL" id="CAI4213025.1"/>
    </source>
</evidence>
<protein>
    <submittedName>
        <fullName evidence="1">Uncharacterized protein</fullName>
    </submittedName>
</protein>
<reference evidence="1" key="1">
    <citation type="submission" date="2022-11" db="EMBL/GenBank/DDBJ databases">
        <authorList>
            <person name="Scott C."/>
            <person name="Bruce N."/>
        </authorList>
    </citation>
    <scope>NUCLEOTIDE SEQUENCE</scope>
</reference>
<comment type="caution">
    <text evidence="1">The sequence shown here is derived from an EMBL/GenBank/DDBJ whole genome shotgun (WGS) entry which is preliminary data.</text>
</comment>
<dbReference type="Proteomes" id="UP000838763">
    <property type="component" value="Unassembled WGS sequence"/>
</dbReference>